<organism evidence="3 4">
    <name type="scientific">Pseudonocardia hydrocarbonoxydans</name>
    <dbReference type="NCBI Taxonomy" id="76726"/>
    <lineage>
        <taxon>Bacteria</taxon>
        <taxon>Bacillati</taxon>
        <taxon>Actinomycetota</taxon>
        <taxon>Actinomycetes</taxon>
        <taxon>Pseudonocardiales</taxon>
        <taxon>Pseudonocardiaceae</taxon>
        <taxon>Pseudonocardia</taxon>
    </lineage>
</organism>
<feature type="transmembrane region" description="Helical" evidence="2">
    <location>
        <begin position="231"/>
        <end position="250"/>
    </location>
</feature>
<feature type="transmembrane region" description="Helical" evidence="2">
    <location>
        <begin position="359"/>
        <end position="378"/>
    </location>
</feature>
<feature type="transmembrane region" description="Helical" evidence="2">
    <location>
        <begin position="204"/>
        <end position="225"/>
    </location>
</feature>
<comment type="caution">
    <text evidence="3">The sequence shown here is derived from an EMBL/GenBank/DDBJ whole genome shotgun (WGS) entry which is preliminary data.</text>
</comment>
<reference evidence="3 4" key="1">
    <citation type="submission" date="2019-06" db="EMBL/GenBank/DDBJ databases">
        <title>Whole genome shotgun sequence of Pseudonocardia hydrocarbonoxydans NBRC 14498.</title>
        <authorList>
            <person name="Hosoyama A."/>
            <person name="Uohara A."/>
            <person name="Ohji S."/>
            <person name="Ichikawa N."/>
        </authorList>
    </citation>
    <scope>NUCLEOTIDE SEQUENCE [LARGE SCALE GENOMIC DNA]</scope>
    <source>
        <strain evidence="3 4">NBRC 14498</strain>
    </source>
</reference>
<dbReference type="AlphaFoldDB" id="A0A4Y3WT85"/>
<feature type="transmembrane region" description="Helical" evidence="2">
    <location>
        <begin position="92"/>
        <end position="116"/>
    </location>
</feature>
<accession>A0A4Y3WT85</accession>
<feature type="transmembrane region" description="Helical" evidence="2">
    <location>
        <begin position="281"/>
        <end position="301"/>
    </location>
</feature>
<evidence type="ECO:0000313" key="3">
    <source>
        <dbReference type="EMBL" id="GEC22063.1"/>
    </source>
</evidence>
<gene>
    <name evidence="3" type="ORF">PHY01_43460</name>
</gene>
<keyword evidence="2" id="KW-0472">Membrane</keyword>
<dbReference type="InterPro" id="IPR046671">
    <property type="entry name" value="DUF6541"/>
</dbReference>
<keyword evidence="4" id="KW-1185">Reference proteome</keyword>
<name>A0A4Y3WT85_9PSEU</name>
<feature type="transmembrane region" description="Helical" evidence="2">
    <location>
        <begin position="36"/>
        <end position="58"/>
    </location>
</feature>
<sequence>MGSFFGKGHGQGPDASSPSSVANLATPPSDERVEPYMPVTVLALYASLIMVPGAVLALALGLRGWLLVAAAPLLTYGLVGAAGSTLPLAGVLWTPMVFLIVTAAGAAVVLVVRVAASRSGRVRSEGAPALTAWGVVPHLGTALCAATAAGVGIAVAATATRDFAAVPQVWDSVFHSNAIRYIADSGESDPAALRNLNDPVTTSYYYPNAFHVVAATVVMITSVPVPMVVDLSVALFPGILAVGMVALVRYGGGRPALAASAALLSCAFTAFPYDLLPWGTLLPFITAVALLPAFLAVLAAMLSWRDGIAIAMPIVLGVGGIGLLALHPSGAVAAALMSIAMLVQRWLAQRPGLGELRSLGLTAIAAVVLGTPLLLASARAASGPPFDWPANLTPANAAGQLFFLSHDQPFPQYWLIGLLVIGLLARRAIRPFLWFVAAGALFAALFVMTAAYENDVVALLTRPWWNDRWRFAALWTLPAILLAASGMVAVRDGMWALLERVSPRVNEGKVGLLLSSTVLAAVLALVAGLSDGLYMSRNTDRLAQGFTDGPTVSTLEEQAYDELAQIVTPGTFVMNDPYDGSAMMWALDDVRPVFASPVIALQELPTMDPERRTLFTSFNQIDVNLGVQRAAADFGIEYVVLGEGLIAPAGDHAPGMLGLEDVRALELVYDNPDARIYRIRWEDLTAVVRG</sequence>
<feature type="transmembrane region" description="Helical" evidence="2">
    <location>
        <begin position="410"/>
        <end position="425"/>
    </location>
</feature>
<keyword evidence="2" id="KW-0812">Transmembrane</keyword>
<proteinExistence type="predicted"/>
<evidence type="ECO:0000256" key="2">
    <source>
        <dbReference type="SAM" id="Phobius"/>
    </source>
</evidence>
<feature type="transmembrane region" description="Helical" evidence="2">
    <location>
        <begin position="432"/>
        <end position="452"/>
    </location>
</feature>
<evidence type="ECO:0000313" key="4">
    <source>
        <dbReference type="Proteomes" id="UP000320338"/>
    </source>
</evidence>
<feature type="region of interest" description="Disordered" evidence="1">
    <location>
        <begin position="1"/>
        <end position="29"/>
    </location>
</feature>
<dbReference type="Proteomes" id="UP000320338">
    <property type="component" value="Unassembled WGS sequence"/>
</dbReference>
<feature type="compositionally biased region" description="Polar residues" evidence="1">
    <location>
        <begin position="14"/>
        <end position="23"/>
    </location>
</feature>
<dbReference type="Pfam" id="PF20176">
    <property type="entry name" value="DUF6541"/>
    <property type="match status" value="1"/>
</dbReference>
<feature type="transmembrane region" description="Helical" evidence="2">
    <location>
        <begin position="65"/>
        <end position="86"/>
    </location>
</feature>
<evidence type="ECO:0008006" key="5">
    <source>
        <dbReference type="Google" id="ProtNLM"/>
    </source>
</evidence>
<feature type="transmembrane region" description="Helical" evidence="2">
    <location>
        <begin position="472"/>
        <end position="490"/>
    </location>
</feature>
<keyword evidence="2" id="KW-1133">Transmembrane helix</keyword>
<feature type="transmembrane region" description="Helical" evidence="2">
    <location>
        <begin position="331"/>
        <end position="347"/>
    </location>
</feature>
<dbReference type="EMBL" id="BJNG01000039">
    <property type="protein sequence ID" value="GEC22063.1"/>
    <property type="molecule type" value="Genomic_DNA"/>
</dbReference>
<feature type="transmembrane region" description="Helical" evidence="2">
    <location>
        <begin position="308"/>
        <end position="325"/>
    </location>
</feature>
<protein>
    <recommendedName>
        <fullName evidence="5">Copper-transporting ATPase</fullName>
    </recommendedName>
</protein>
<feature type="transmembrane region" description="Helical" evidence="2">
    <location>
        <begin position="510"/>
        <end position="529"/>
    </location>
</feature>
<evidence type="ECO:0000256" key="1">
    <source>
        <dbReference type="SAM" id="MobiDB-lite"/>
    </source>
</evidence>
<feature type="compositionally biased region" description="Gly residues" evidence="1">
    <location>
        <begin position="1"/>
        <end position="11"/>
    </location>
</feature>